<evidence type="ECO:0000256" key="1">
    <source>
        <dbReference type="ARBA" id="ARBA00023002"/>
    </source>
</evidence>
<keyword evidence="2" id="KW-0472">Membrane</keyword>
<evidence type="ECO:0000313" key="5">
    <source>
        <dbReference type="EMBL" id="ADL35244.1"/>
    </source>
</evidence>
<dbReference type="PANTHER" id="PTHR43401:SF2">
    <property type="entry name" value="L-THREONINE 3-DEHYDROGENASE"/>
    <property type="match status" value="1"/>
</dbReference>
<reference evidence="5 6" key="1">
    <citation type="journal article" date="2010" name="PLoS ONE">
        <title>The glycobiome of the rumen bacterium Butyrivibrio proteoclasticus B316(T) highlights adaptation to a polysaccharide-rich environment.</title>
        <authorList>
            <person name="Kelly W.J."/>
            <person name="Leahy S.C."/>
            <person name="Altermann E."/>
            <person name="Yeoman C.J."/>
            <person name="Dunne J.C."/>
            <person name="Kong Z."/>
            <person name="Pacheco D.M."/>
            <person name="Li D."/>
            <person name="Noel S.J."/>
            <person name="Moon C.D."/>
            <person name="Cookson A.L."/>
            <person name="Attwood G.T."/>
        </authorList>
    </citation>
    <scope>NUCLEOTIDE SEQUENCE [LARGE SCALE GENOMIC DNA]</scope>
    <source>
        <strain evidence="6">ATCC 51982 / DSM 14932 / B316</strain>
    </source>
</reference>
<dbReference type="InterPro" id="IPR013149">
    <property type="entry name" value="ADH-like_C"/>
</dbReference>
<keyword evidence="2" id="KW-1133">Transmembrane helix</keyword>
<keyword evidence="6" id="KW-1185">Reference proteome</keyword>
<dbReference type="SUPFAM" id="SSF51735">
    <property type="entry name" value="NAD(P)-binding Rossmann-fold domains"/>
    <property type="match status" value="1"/>
</dbReference>
<keyword evidence="2" id="KW-0812">Transmembrane</keyword>
<protein>
    <submittedName>
        <fullName evidence="5">Zinc-binding alcohol dehydrogenase</fullName>
    </submittedName>
</protein>
<proteinExistence type="predicted"/>
<dbReference type="KEGG" id="bpb:bpr_I2511"/>
<dbReference type="AlphaFoldDB" id="E0RVT6"/>
<dbReference type="STRING" id="515622.bpr_I2511"/>
<dbReference type="Gene3D" id="3.40.50.720">
    <property type="entry name" value="NAD(P)-binding Rossmann-like Domain"/>
    <property type="match status" value="1"/>
</dbReference>
<dbReference type="InterPro" id="IPR050129">
    <property type="entry name" value="Zn_alcohol_dh"/>
</dbReference>
<dbReference type="Proteomes" id="UP000001299">
    <property type="component" value="Chromosome 1"/>
</dbReference>
<dbReference type="Gene3D" id="3.90.180.10">
    <property type="entry name" value="Medium-chain alcohol dehydrogenases, catalytic domain"/>
    <property type="match status" value="1"/>
</dbReference>
<feature type="domain" description="Alcohol dehydrogenase-like C-terminal" evidence="3">
    <location>
        <begin position="179"/>
        <end position="299"/>
    </location>
</feature>
<dbReference type="Pfam" id="PF08240">
    <property type="entry name" value="ADH_N"/>
    <property type="match status" value="1"/>
</dbReference>
<keyword evidence="1" id="KW-0560">Oxidoreductase</keyword>
<name>E0RVT6_BUTPB</name>
<organism evidence="5 6">
    <name type="scientific">Butyrivibrio proteoclasticus (strain ATCC 51982 / DSM 14932 / B316)</name>
    <name type="common">Clostridium proteoclasticum</name>
    <dbReference type="NCBI Taxonomy" id="515622"/>
    <lineage>
        <taxon>Bacteria</taxon>
        <taxon>Bacillati</taxon>
        <taxon>Bacillota</taxon>
        <taxon>Clostridia</taxon>
        <taxon>Lachnospirales</taxon>
        <taxon>Lachnospiraceae</taxon>
        <taxon>Butyrivibrio</taxon>
    </lineage>
</organism>
<sequence length="385" mass="43072">MKAQILYGIGNIKYAELDKPVPKKGEALVKVSYCGICGSDIPRIYKSGAHNMPIIPGHEFSGLVEECKDNPSLVGKRVGVYPLIPCNSCAQCQSGYYEMCEDYNYLGSRCDGGFAEYVSVPVWNLIPLPDEVSDIEAAMIEPMAVAVHSIRRAGLLTNKYEVNKNYDNVTVLVCGLGTIGLLTAMFLIDAGFPMTYCIGNKDIQKKKLFEMGYGKEQFCDVRYEDTTGFVKSLLGGKGVDYYFECIGRSESYEQAIKSTAPLGTVMLVGNPASDMELGRDVYWKILRNQMTILGTWNSSYEGRNGRKKTYHDDIQYVLDRLVNWKSANDLGPGYFEDKSNGNEAFVHFSPEMLVTHCYGLEDLHKGLDIMKRKSEDYVKIMVKMV</sequence>
<evidence type="ECO:0000256" key="2">
    <source>
        <dbReference type="SAM" id="Phobius"/>
    </source>
</evidence>
<dbReference type="InterPro" id="IPR013154">
    <property type="entry name" value="ADH-like_N"/>
</dbReference>
<evidence type="ECO:0000259" key="3">
    <source>
        <dbReference type="Pfam" id="PF00107"/>
    </source>
</evidence>
<dbReference type="eggNOG" id="COG1063">
    <property type="taxonomic scope" value="Bacteria"/>
</dbReference>
<dbReference type="PANTHER" id="PTHR43401">
    <property type="entry name" value="L-THREONINE 3-DEHYDROGENASE"/>
    <property type="match status" value="1"/>
</dbReference>
<dbReference type="SUPFAM" id="SSF50129">
    <property type="entry name" value="GroES-like"/>
    <property type="match status" value="1"/>
</dbReference>
<gene>
    <name evidence="5" type="ordered locus">bpr_I2511</name>
</gene>
<dbReference type="CDD" id="cd08236">
    <property type="entry name" value="sugar_DH"/>
    <property type="match status" value="1"/>
</dbReference>
<feature type="domain" description="Alcohol dehydrogenase-like N-terminal" evidence="4">
    <location>
        <begin position="24"/>
        <end position="130"/>
    </location>
</feature>
<accession>E0RVT6</accession>
<feature type="transmembrane region" description="Helical" evidence="2">
    <location>
        <begin position="169"/>
        <end position="188"/>
    </location>
</feature>
<dbReference type="Pfam" id="PF00107">
    <property type="entry name" value="ADH_zinc_N"/>
    <property type="match status" value="1"/>
</dbReference>
<dbReference type="InterPro" id="IPR011032">
    <property type="entry name" value="GroES-like_sf"/>
</dbReference>
<dbReference type="EMBL" id="CP001810">
    <property type="protein sequence ID" value="ADL35244.1"/>
    <property type="molecule type" value="Genomic_DNA"/>
</dbReference>
<dbReference type="RefSeq" id="WP_013281897.1">
    <property type="nucleotide sequence ID" value="NC_014387.1"/>
</dbReference>
<dbReference type="InterPro" id="IPR036291">
    <property type="entry name" value="NAD(P)-bd_dom_sf"/>
</dbReference>
<evidence type="ECO:0000313" key="6">
    <source>
        <dbReference type="Proteomes" id="UP000001299"/>
    </source>
</evidence>
<evidence type="ECO:0000259" key="4">
    <source>
        <dbReference type="Pfam" id="PF08240"/>
    </source>
</evidence>
<dbReference type="GO" id="GO:0016491">
    <property type="term" value="F:oxidoreductase activity"/>
    <property type="evidence" value="ECO:0007669"/>
    <property type="project" value="UniProtKB-KW"/>
</dbReference>
<dbReference type="HOGENOM" id="CLU_026673_11_0_9"/>